<reference evidence="1" key="1">
    <citation type="submission" date="2022-07" db="EMBL/GenBank/DDBJ databases">
        <title>Phylogenomic reconstructions and comparative analyses of Kickxellomycotina fungi.</title>
        <authorList>
            <person name="Reynolds N.K."/>
            <person name="Stajich J.E."/>
            <person name="Barry K."/>
            <person name="Grigoriev I.V."/>
            <person name="Crous P."/>
            <person name="Smith M.E."/>
        </authorList>
    </citation>
    <scope>NUCLEOTIDE SEQUENCE</scope>
    <source>
        <strain evidence="1">Benny 63K</strain>
    </source>
</reference>
<organism evidence="1 2">
    <name type="scientific">Kickxella alabastrina</name>
    <dbReference type="NCBI Taxonomy" id="61397"/>
    <lineage>
        <taxon>Eukaryota</taxon>
        <taxon>Fungi</taxon>
        <taxon>Fungi incertae sedis</taxon>
        <taxon>Zoopagomycota</taxon>
        <taxon>Kickxellomycotina</taxon>
        <taxon>Kickxellomycetes</taxon>
        <taxon>Kickxellales</taxon>
        <taxon>Kickxellaceae</taxon>
        <taxon>Kickxella</taxon>
    </lineage>
</organism>
<keyword evidence="2" id="KW-1185">Reference proteome</keyword>
<gene>
    <name evidence="1" type="ORF">LPJ66_000683</name>
</gene>
<proteinExistence type="predicted"/>
<evidence type="ECO:0000313" key="1">
    <source>
        <dbReference type="EMBL" id="KAJ1901598.1"/>
    </source>
</evidence>
<sequence>MLKIRSFLTLLVFASLGLLTYTTYQYRDNFRDRSVTNFTNDSSPEEDSGMFHNLLANNLSNLWQGDTHVVMGKMANETLRAQLGRRTWYLMHVMASRYPTDPTADERGAMKSFLFLLSRLYPCGDCAHHFQQHLKKHPPVVDSRDKLEQYLCAMHNVVNKSLKKPVFDCAVVHETYDCGCGPDNVRYNPKAVN</sequence>
<dbReference type="EMBL" id="JANBPG010000022">
    <property type="protein sequence ID" value="KAJ1901598.1"/>
    <property type="molecule type" value="Genomic_DNA"/>
</dbReference>
<accession>A0ACC1IVC8</accession>
<comment type="caution">
    <text evidence="1">The sequence shown here is derived from an EMBL/GenBank/DDBJ whole genome shotgun (WGS) entry which is preliminary data.</text>
</comment>
<dbReference type="Proteomes" id="UP001150581">
    <property type="component" value="Unassembled WGS sequence"/>
</dbReference>
<evidence type="ECO:0000313" key="2">
    <source>
        <dbReference type="Proteomes" id="UP001150581"/>
    </source>
</evidence>
<protein>
    <submittedName>
        <fullName evidence="1">Uncharacterized protein</fullName>
    </submittedName>
</protein>
<name>A0ACC1IVC8_9FUNG</name>